<dbReference type="InterPro" id="IPR012795">
    <property type="entry name" value="tRNA_Ile_lys_synt_N"/>
</dbReference>
<dbReference type="InterPro" id="IPR011063">
    <property type="entry name" value="TilS/TtcA_N"/>
</dbReference>
<comment type="caution">
    <text evidence="10">The sequence shown here is derived from an EMBL/GenBank/DDBJ whole genome shotgun (WGS) entry which is preliminary data.</text>
</comment>
<feature type="domain" description="tRNA(Ile)-lysidine synthase substrate-binding" evidence="9">
    <location>
        <begin position="257"/>
        <end position="324"/>
    </location>
</feature>
<keyword evidence="3 10" id="KW-0436">Ligase</keyword>
<evidence type="ECO:0000256" key="5">
    <source>
        <dbReference type="ARBA" id="ARBA00022741"/>
    </source>
</evidence>
<dbReference type="Gene3D" id="1.20.59.20">
    <property type="match status" value="1"/>
</dbReference>
<dbReference type="SUPFAM" id="SSF52402">
    <property type="entry name" value="Adenine nucleotide alpha hydrolases-like"/>
    <property type="match status" value="1"/>
</dbReference>
<reference evidence="10" key="1">
    <citation type="submission" date="2016-10" db="EMBL/GenBank/DDBJ databases">
        <title>Sequence of Gallionella enrichment culture.</title>
        <authorList>
            <person name="Poehlein A."/>
            <person name="Muehling M."/>
            <person name="Daniel R."/>
        </authorList>
    </citation>
    <scope>NUCLEOTIDE SEQUENCE</scope>
</reference>
<dbReference type="GO" id="GO:0032267">
    <property type="term" value="F:tRNA(Ile)-lysidine synthase activity"/>
    <property type="evidence" value="ECO:0007669"/>
    <property type="project" value="UniProtKB-EC"/>
</dbReference>
<dbReference type="EMBL" id="MLJW01000616">
    <property type="protein sequence ID" value="OIQ84461.1"/>
    <property type="molecule type" value="Genomic_DNA"/>
</dbReference>
<evidence type="ECO:0000259" key="9">
    <source>
        <dbReference type="Pfam" id="PF09179"/>
    </source>
</evidence>
<keyword evidence="4" id="KW-0819">tRNA processing</keyword>
<name>A0A1J5R8J0_9ZZZZ</name>
<dbReference type="InterPro" id="IPR014729">
    <property type="entry name" value="Rossmann-like_a/b/a_fold"/>
</dbReference>
<dbReference type="SUPFAM" id="SSF82829">
    <property type="entry name" value="MesJ substrate recognition domain-like"/>
    <property type="match status" value="1"/>
</dbReference>
<evidence type="ECO:0000256" key="6">
    <source>
        <dbReference type="ARBA" id="ARBA00022840"/>
    </source>
</evidence>
<dbReference type="GO" id="GO:0005524">
    <property type="term" value="F:ATP binding"/>
    <property type="evidence" value="ECO:0007669"/>
    <property type="project" value="UniProtKB-KW"/>
</dbReference>
<protein>
    <recommendedName>
        <fullName evidence="1">tRNA(Ile)-lysidine synthetase</fullName>
        <ecNumber evidence="1">6.3.4.19</ecNumber>
    </recommendedName>
</protein>
<dbReference type="EC" id="6.3.4.19" evidence="1"/>
<keyword evidence="2" id="KW-0963">Cytoplasm</keyword>
<comment type="catalytic activity">
    <reaction evidence="7">
        <text>cytidine(34) in tRNA(Ile2) + L-lysine + ATP = lysidine(34) in tRNA(Ile2) + AMP + diphosphate + H(+)</text>
        <dbReference type="Rhea" id="RHEA:43744"/>
        <dbReference type="Rhea" id="RHEA-COMP:10625"/>
        <dbReference type="Rhea" id="RHEA-COMP:10670"/>
        <dbReference type="ChEBI" id="CHEBI:15378"/>
        <dbReference type="ChEBI" id="CHEBI:30616"/>
        <dbReference type="ChEBI" id="CHEBI:32551"/>
        <dbReference type="ChEBI" id="CHEBI:33019"/>
        <dbReference type="ChEBI" id="CHEBI:82748"/>
        <dbReference type="ChEBI" id="CHEBI:83665"/>
        <dbReference type="ChEBI" id="CHEBI:456215"/>
        <dbReference type="EC" id="6.3.4.19"/>
    </reaction>
</comment>
<feature type="domain" description="tRNA(Ile)-lysidine/2-thiocytidine synthase N-terminal" evidence="8">
    <location>
        <begin position="32"/>
        <end position="209"/>
    </location>
</feature>
<dbReference type="InterPro" id="IPR012094">
    <property type="entry name" value="tRNA_Ile_lys_synt"/>
</dbReference>
<dbReference type="GO" id="GO:0008033">
    <property type="term" value="P:tRNA processing"/>
    <property type="evidence" value="ECO:0007669"/>
    <property type="project" value="UniProtKB-KW"/>
</dbReference>
<evidence type="ECO:0000256" key="4">
    <source>
        <dbReference type="ARBA" id="ARBA00022694"/>
    </source>
</evidence>
<keyword evidence="5" id="KW-0547">Nucleotide-binding</keyword>
<evidence type="ECO:0000256" key="7">
    <source>
        <dbReference type="ARBA" id="ARBA00048539"/>
    </source>
</evidence>
<dbReference type="PANTHER" id="PTHR43033:SF1">
    <property type="entry name" value="TRNA(ILE)-LYSIDINE SYNTHASE-RELATED"/>
    <property type="match status" value="1"/>
</dbReference>
<dbReference type="InterPro" id="IPR015262">
    <property type="entry name" value="tRNA_Ile_lys_synt_subst-bd"/>
</dbReference>
<dbReference type="NCBIfam" id="TIGR02432">
    <property type="entry name" value="lysidine_TilS_N"/>
    <property type="match status" value="1"/>
</dbReference>
<evidence type="ECO:0000313" key="10">
    <source>
        <dbReference type="EMBL" id="OIQ84461.1"/>
    </source>
</evidence>
<gene>
    <name evidence="10" type="primary">tilS_10</name>
    <name evidence="10" type="ORF">GALL_337170</name>
</gene>
<dbReference type="Pfam" id="PF09179">
    <property type="entry name" value="TilS"/>
    <property type="match status" value="1"/>
</dbReference>
<dbReference type="AlphaFoldDB" id="A0A1J5R8J0"/>
<sequence length="332" mass="36319">MPWRALDVGAARDALHAFACRRDLDADDAPLALAFSGGADSTALLVAALQRWGTARLRVLHVDHRLQADAARFADHARALCARWGVALEVLRVEVGAARGDSVEERAREARYAALIDAARRARCSWLFTAHQADDQVETVLLALLRGAGPKGLAAMPEAIERGGMRLGRPLLSCGAAELRERLDAQGVPYVLDAMNADPAWRRSRIRHELLPVIASLEPAYARTIARSARLCAQTADAVRERAEADLAGCRDADDALRLARLRELPATRAAEVLRIWLGMRGVRCSAAQIDELCRQLARSARGAARLRVRVGVRDEVWRDAHRLRCTASSCL</sequence>
<organism evidence="10">
    <name type="scientific">mine drainage metagenome</name>
    <dbReference type="NCBI Taxonomy" id="410659"/>
    <lineage>
        <taxon>unclassified sequences</taxon>
        <taxon>metagenomes</taxon>
        <taxon>ecological metagenomes</taxon>
    </lineage>
</organism>
<dbReference type="PANTHER" id="PTHR43033">
    <property type="entry name" value="TRNA(ILE)-LYSIDINE SYNTHASE-RELATED"/>
    <property type="match status" value="1"/>
</dbReference>
<dbReference type="Gene3D" id="3.40.50.620">
    <property type="entry name" value="HUPs"/>
    <property type="match status" value="1"/>
</dbReference>
<proteinExistence type="inferred from homology"/>
<dbReference type="Pfam" id="PF01171">
    <property type="entry name" value="ATP_bind_3"/>
    <property type="match status" value="1"/>
</dbReference>
<keyword evidence="6" id="KW-0067">ATP-binding</keyword>
<evidence type="ECO:0000256" key="1">
    <source>
        <dbReference type="ARBA" id="ARBA00013267"/>
    </source>
</evidence>
<dbReference type="CDD" id="cd01992">
    <property type="entry name" value="TilS_N"/>
    <property type="match status" value="1"/>
</dbReference>
<evidence type="ECO:0000256" key="2">
    <source>
        <dbReference type="ARBA" id="ARBA00022490"/>
    </source>
</evidence>
<accession>A0A1J5R8J0</accession>
<dbReference type="HAMAP" id="MF_01161">
    <property type="entry name" value="tRNA_Ile_lys_synt"/>
    <property type="match status" value="1"/>
</dbReference>
<dbReference type="GO" id="GO:0005737">
    <property type="term" value="C:cytoplasm"/>
    <property type="evidence" value="ECO:0007669"/>
    <property type="project" value="InterPro"/>
</dbReference>
<evidence type="ECO:0000256" key="3">
    <source>
        <dbReference type="ARBA" id="ARBA00022598"/>
    </source>
</evidence>
<evidence type="ECO:0000259" key="8">
    <source>
        <dbReference type="Pfam" id="PF01171"/>
    </source>
</evidence>